<dbReference type="PANTHER" id="PTHR30288:SF0">
    <property type="entry name" value="FLAGELLAR HOOK-ASSOCIATED PROTEIN 2"/>
    <property type="match status" value="1"/>
</dbReference>
<dbReference type="InterPro" id="IPR003481">
    <property type="entry name" value="FliD_N"/>
</dbReference>
<keyword evidence="3 5" id="KW-0175">Coiled coil</keyword>
<organism evidence="8 9">
    <name type="scientific">Candidatus Anaerobiospirillum pullistercoris</name>
    <dbReference type="NCBI Taxonomy" id="2838452"/>
    <lineage>
        <taxon>Bacteria</taxon>
        <taxon>Pseudomonadati</taxon>
        <taxon>Pseudomonadota</taxon>
        <taxon>Gammaproteobacteria</taxon>
        <taxon>Aeromonadales</taxon>
        <taxon>Succinivibrionaceae</taxon>
        <taxon>Anaerobiospirillum</taxon>
    </lineage>
</organism>
<proteinExistence type="inferred from homology"/>
<comment type="subcellular location">
    <subcellularLocation>
        <location evidence="5">Secreted</location>
    </subcellularLocation>
    <subcellularLocation>
        <location evidence="5">Bacterial flagellum</location>
    </subcellularLocation>
</comment>
<dbReference type="GO" id="GO:0009421">
    <property type="term" value="C:bacterial-type flagellum filament cap"/>
    <property type="evidence" value="ECO:0007669"/>
    <property type="project" value="InterPro"/>
</dbReference>
<keyword evidence="8" id="KW-0969">Cilium</keyword>
<evidence type="ECO:0000259" key="7">
    <source>
        <dbReference type="Pfam" id="PF07195"/>
    </source>
</evidence>
<name>A0A9D1WD04_9GAMM</name>
<comment type="subunit">
    <text evidence="2 5">Homopentamer.</text>
</comment>
<evidence type="ECO:0000256" key="4">
    <source>
        <dbReference type="ARBA" id="ARBA00023143"/>
    </source>
</evidence>
<sequence length="491" mass="53703">MASMITSAGAASGMDFESIISASIELKRSQLENRVTEQKENASIELSGVGKLKSALEDFQKSIEALTEDNGFNARKITTSQSTDNPYFTITAKDDASNANYDIDVKQLAKTESIAHTFNKDATFSGGKLTLTVPAPTDDDPNATKSFEVNIEDGYNLAQIRKEINKNDLGITASIVSTSAGDKLVIDSGVSGKDAAFSIEFDDSGVTHDSSKYNTDSSIFAIDTENYSGSDWTITQGQDAIIKVDGEEVTSSTNEFDTQISGVTININRVTDTEDDNGNIKENPVSVNIAEDTDAVTTKMQNFVTAYNTLMDTMDSLYKHNTYTDGANNYDGGALSGDSMLRSLKSQIQNMMTGITNRSGDLDIYSVGIEFDSDGQMSLDTTKFKENIKDNFNAVVNLFSGEDNDPDNVTEKDGVLLRLDSIIETYTKSNGVLDERSESLNAEIRDYEAQESENAAYLEQYEENLRQRYAKLDTTIANFNNSLNYLYSALS</sequence>
<comment type="function">
    <text evidence="5">Required for morphogenesis and for the elongation of the flagellar filament by facilitating polymerization of the flagellin monomers at the tip of growing filament. Forms a capping structure, which prevents flagellin subunits (transported through the central channel of the flagellum) from leaking out without polymerization at the distal end.</text>
</comment>
<protein>
    <recommendedName>
        <fullName evidence="5">Flagellar hook-associated protein 2</fullName>
        <shortName evidence="5">HAP2</shortName>
    </recommendedName>
    <alternativeName>
        <fullName evidence="5">Flagellar cap protein</fullName>
    </alternativeName>
</protein>
<dbReference type="AlphaFoldDB" id="A0A9D1WD04"/>
<reference evidence="8" key="2">
    <citation type="submission" date="2021-04" db="EMBL/GenBank/DDBJ databases">
        <authorList>
            <person name="Gilroy R."/>
        </authorList>
    </citation>
    <scope>NUCLEOTIDE SEQUENCE</scope>
    <source>
        <strain evidence="8">USASDec5-558</strain>
    </source>
</reference>
<feature type="domain" description="Flagellar hook-associated protein 2 C-terminal" evidence="7">
    <location>
        <begin position="237"/>
        <end position="480"/>
    </location>
</feature>
<dbReference type="Pfam" id="PF02465">
    <property type="entry name" value="FliD_N"/>
    <property type="match status" value="1"/>
</dbReference>
<dbReference type="Pfam" id="PF07195">
    <property type="entry name" value="FliD_C"/>
    <property type="match status" value="1"/>
</dbReference>
<accession>A0A9D1WD04</accession>
<dbReference type="GO" id="GO:0007155">
    <property type="term" value="P:cell adhesion"/>
    <property type="evidence" value="ECO:0007669"/>
    <property type="project" value="InterPro"/>
</dbReference>
<evidence type="ECO:0000313" key="8">
    <source>
        <dbReference type="EMBL" id="HIX56915.1"/>
    </source>
</evidence>
<feature type="coiled-coil region" evidence="5">
    <location>
        <begin position="430"/>
        <end position="467"/>
    </location>
</feature>
<evidence type="ECO:0000259" key="6">
    <source>
        <dbReference type="Pfam" id="PF02465"/>
    </source>
</evidence>
<dbReference type="InterPro" id="IPR040026">
    <property type="entry name" value="FliD"/>
</dbReference>
<feature type="domain" description="Flagellar hook-associated protein 2 N-terminal" evidence="6">
    <location>
        <begin position="12"/>
        <end position="111"/>
    </location>
</feature>
<evidence type="ECO:0000256" key="2">
    <source>
        <dbReference type="ARBA" id="ARBA00011255"/>
    </source>
</evidence>
<evidence type="ECO:0000256" key="1">
    <source>
        <dbReference type="ARBA" id="ARBA00009764"/>
    </source>
</evidence>
<keyword evidence="8" id="KW-0966">Cell projection</keyword>
<evidence type="ECO:0000313" key="9">
    <source>
        <dbReference type="Proteomes" id="UP000886829"/>
    </source>
</evidence>
<dbReference type="GO" id="GO:0071973">
    <property type="term" value="P:bacterial-type flagellum-dependent cell motility"/>
    <property type="evidence" value="ECO:0007669"/>
    <property type="project" value="TreeGrafter"/>
</dbReference>
<evidence type="ECO:0000256" key="3">
    <source>
        <dbReference type="ARBA" id="ARBA00023054"/>
    </source>
</evidence>
<keyword evidence="5" id="KW-0964">Secreted</keyword>
<comment type="caution">
    <text evidence="8">The sequence shown here is derived from an EMBL/GenBank/DDBJ whole genome shotgun (WGS) entry which is preliminary data.</text>
</comment>
<reference evidence="8" key="1">
    <citation type="journal article" date="2021" name="PeerJ">
        <title>Extensive microbial diversity within the chicken gut microbiome revealed by metagenomics and culture.</title>
        <authorList>
            <person name="Gilroy R."/>
            <person name="Ravi A."/>
            <person name="Getino M."/>
            <person name="Pursley I."/>
            <person name="Horton D.L."/>
            <person name="Alikhan N.F."/>
            <person name="Baker D."/>
            <person name="Gharbi K."/>
            <person name="Hall N."/>
            <person name="Watson M."/>
            <person name="Adriaenssens E.M."/>
            <person name="Foster-Nyarko E."/>
            <person name="Jarju S."/>
            <person name="Secka A."/>
            <person name="Antonio M."/>
            <person name="Oren A."/>
            <person name="Chaudhuri R.R."/>
            <person name="La Ragione R."/>
            <person name="Hildebrand F."/>
            <person name="Pallen M.J."/>
        </authorList>
    </citation>
    <scope>NUCLEOTIDE SEQUENCE</scope>
    <source>
        <strain evidence="8">USASDec5-558</strain>
    </source>
</reference>
<dbReference type="InterPro" id="IPR010809">
    <property type="entry name" value="FliD_C"/>
</dbReference>
<dbReference type="PANTHER" id="PTHR30288">
    <property type="entry name" value="FLAGELLAR CAP/ASSEMBLY PROTEIN FLID"/>
    <property type="match status" value="1"/>
</dbReference>
<keyword evidence="8" id="KW-0282">Flagellum</keyword>
<dbReference type="Proteomes" id="UP000886829">
    <property type="component" value="Unassembled WGS sequence"/>
</dbReference>
<feature type="coiled-coil region" evidence="5">
    <location>
        <begin position="21"/>
        <end position="69"/>
    </location>
</feature>
<comment type="similarity">
    <text evidence="1 5">Belongs to the FliD family.</text>
</comment>
<gene>
    <name evidence="8" type="primary">fliD</name>
    <name evidence="8" type="ORF">H9850_05535</name>
</gene>
<dbReference type="EMBL" id="DXEV01000105">
    <property type="protein sequence ID" value="HIX56915.1"/>
    <property type="molecule type" value="Genomic_DNA"/>
</dbReference>
<dbReference type="GO" id="GO:0005576">
    <property type="term" value="C:extracellular region"/>
    <property type="evidence" value="ECO:0007669"/>
    <property type="project" value="UniProtKB-SubCell"/>
</dbReference>
<dbReference type="GO" id="GO:0009424">
    <property type="term" value="C:bacterial-type flagellum hook"/>
    <property type="evidence" value="ECO:0007669"/>
    <property type="project" value="UniProtKB-UniRule"/>
</dbReference>
<keyword evidence="4 5" id="KW-0975">Bacterial flagellum</keyword>
<evidence type="ECO:0000256" key="5">
    <source>
        <dbReference type="RuleBase" id="RU362066"/>
    </source>
</evidence>